<feature type="non-terminal residue" evidence="2">
    <location>
        <position position="1"/>
    </location>
</feature>
<dbReference type="Gene3D" id="3.80.10.10">
    <property type="entry name" value="Ribonuclease Inhibitor"/>
    <property type="match status" value="1"/>
</dbReference>
<accession>A0A8K0NVK9</accession>
<feature type="chain" id="PRO_5035423263" evidence="1">
    <location>
        <begin position="21"/>
        <end position="288"/>
    </location>
</feature>
<organism evidence="2 3">
    <name type="scientific">Ladona fulva</name>
    <name type="common">Scarce chaser dragonfly</name>
    <name type="synonym">Libellula fulva</name>
    <dbReference type="NCBI Taxonomy" id="123851"/>
    <lineage>
        <taxon>Eukaryota</taxon>
        <taxon>Metazoa</taxon>
        <taxon>Ecdysozoa</taxon>
        <taxon>Arthropoda</taxon>
        <taxon>Hexapoda</taxon>
        <taxon>Insecta</taxon>
        <taxon>Pterygota</taxon>
        <taxon>Palaeoptera</taxon>
        <taxon>Odonata</taxon>
        <taxon>Epiprocta</taxon>
        <taxon>Anisoptera</taxon>
        <taxon>Libelluloidea</taxon>
        <taxon>Libellulidae</taxon>
        <taxon>Ladona</taxon>
    </lineage>
</organism>
<evidence type="ECO:0000313" key="2">
    <source>
        <dbReference type="EMBL" id="KAG8226190.1"/>
    </source>
</evidence>
<dbReference type="AlphaFoldDB" id="A0A8K0NVK9"/>
<comment type="caution">
    <text evidence="2">The sequence shown here is derived from an EMBL/GenBank/DDBJ whole genome shotgun (WGS) entry which is preliminary data.</text>
</comment>
<keyword evidence="3" id="KW-1185">Reference proteome</keyword>
<keyword evidence="1" id="KW-0732">Signal</keyword>
<evidence type="ECO:0000313" key="3">
    <source>
        <dbReference type="Proteomes" id="UP000792457"/>
    </source>
</evidence>
<evidence type="ECO:0000256" key="1">
    <source>
        <dbReference type="SAM" id="SignalP"/>
    </source>
</evidence>
<name>A0A8K0NVK9_LADFU</name>
<gene>
    <name evidence="2" type="ORF">J437_LFUL012470</name>
</gene>
<dbReference type="EMBL" id="KZ308271">
    <property type="protein sequence ID" value="KAG8226190.1"/>
    <property type="molecule type" value="Genomic_DNA"/>
</dbReference>
<dbReference type="InterPro" id="IPR032675">
    <property type="entry name" value="LRR_dom_sf"/>
</dbReference>
<reference evidence="2" key="2">
    <citation type="submission" date="2017-10" db="EMBL/GenBank/DDBJ databases">
        <title>Ladona fulva Genome sequencing and assembly.</title>
        <authorList>
            <person name="Murali S."/>
            <person name="Richards S."/>
            <person name="Bandaranaike D."/>
            <person name="Bellair M."/>
            <person name="Blankenburg K."/>
            <person name="Chao H."/>
            <person name="Dinh H."/>
            <person name="Doddapaneni H."/>
            <person name="Dugan-Rocha S."/>
            <person name="Elkadiri S."/>
            <person name="Gnanaolivu R."/>
            <person name="Hernandez B."/>
            <person name="Skinner E."/>
            <person name="Javaid M."/>
            <person name="Lee S."/>
            <person name="Li M."/>
            <person name="Ming W."/>
            <person name="Munidasa M."/>
            <person name="Muniz J."/>
            <person name="Nguyen L."/>
            <person name="Hughes D."/>
            <person name="Osuji N."/>
            <person name="Pu L.-L."/>
            <person name="Puazo M."/>
            <person name="Qu C."/>
            <person name="Quiroz J."/>
            <person name="Raj R."/>
            <person name="Weissenberger G."/>
            <person name="Xin Y."/>
            <person name="Zou X."/>
            <person name="Han Y."/>
            <person name="Worley K."/>
            <person name="Muzny D."/>
            <person name="Gibbs R."/>
        </authorList>
    </citation>
    <scope>NUCLEOTIDE SEQUENCE</scope>
    <source>
        <strain evidence="2">Sampled in the wild</strain>
    </source>
</reference>
<protein>
    <submittedName>
        <fullName evidence="2">Uncharacterized protein</fullName>
    </submittedName>
</protein>
<reference evidence="2" key="1">
    <citation type="submission" date="2013-04" db="EMBL/GenBank/DDBJ databases">
        <authorList>
            <person name="Qu J."/>
            <person name="Murali S.C."/>
            <person name="Bandaranaike D."/>
            <person name="Bellair M."/>
            <person name="Blankenburg K."/>
            <person name="Chao H."/>
            <person name="Dinh H."/>
            <person name="Doddapaneni H."/>
            <person name="Downs B."/>
            <person name="Dugan-Rocha S."/>
            <person name="Elkadiri S."/>
            <person name="Gnanaolivu R.D."/>
            <person name="Hernandez B."/>
            <person name="Javaid M."/>
            <person name="Jayaseelan J.C."/>
            <person name="Lee S."/>
            <person name="Li M."/>
            <person name="Ming W."/>
            <person name="Munidasa M."/>
            <person name="Muniz J."/>
            <person name="Nguyen L."/>
            <person name="Ongeri F."/>
            <person name="Osuji N."/>
            <person name="Pu L.-L."/>
            <person name="Puazo M."/>
            <person name="Qu C."/>
            <person name="Quiroz J."/>
            <person name="Raj R."/>
            <person name="Weissenberger G."/>
            <person name="Xin Y."/>
            <person name="Zou X."/>
            <person name="Han Y."/>
            <person name="Richards S."/>
            <person name="Worley K."/>
            <person name="Muzny D."/>
            <person name="Gibbs R."/>
        </authorList>
    </citation>
    <scope>NUCLEOTIDE SEQUENCE</scope>
    <source>
        <strain evidence="2">Sampled in the wild</strain>
    </source>
</reference>
<feature type="signal peptide" evidence="1">
    <location>
        <begin position="1"/>
        <end position="20"/>
    </location>
</feature>
<sequence length="288" mass="32825">MVSLYAQLLASTILLNIIWSAPTEPLARQCISHENERTIRSIPPDDCFVEENDGQRFALCLTRFAVEAPLDEEGNSEQDHSDEYDEERKNLTIYMDYQLKIRLHDATEPGVFCMEVISVNFEKVTRMGGEKRSSMTMPSSVFSAVANTQMFMSKTDIQQKPFLGRMEVDRDCWESVANSSCIQKIIFTSNATQPGEEDDIHRGLLDYSIFGYGYSRISAVSGEAIQTLFKETTRRGRLLLQHLPGENLTELRLPNNRWKSLNETYLPGQLPNVKIIDLSGNRFGEYET</sequence>
<dbReference type="Proteomes" id="UP000792457">
    <property type="component" value="Unassembled WGS sequence"/>
</dbReference>
<proteinExistence type="predicted"/>